<protein>
    <submittedName>
        <fullName evidence="1">Uncharacterized protein</fullName>
    </submittedName>
</protein>
<name>X6MRN9_RETFI</name>
<keyword evidence="2" id="KW-1185">Reference proteome</keyword>
<gene>
    <name evidence="1" type="ORF">RFI_21601</name>
</gene>
<accession>X6MRN9</accession>
<dbReference type="EMBL" id="ASPP01018816">
    <property type="protein sequence ID" value="ETO15765.1"/>
    <property type="molecule type" value="Genomic_DNA"/>
</dbReference>
<proteinExistence type="predicted"/>
<dbReference type="AlphaFoldDB" id="X6MRN9"/>
<evidence type="ECO:0000313" key="1">
    <source>
        <dbReference type="EMBL" id="ETO15765.1"/>
    </source>
</evidence>
<comment type="caution">
    <text evidence="1">The sequence shown here is derived from an EMBL/GenBank/DDBJ whole genome shotgun (WGS) entry which is preliminary data.</text>
</comment>
<organism evidence="1 2">
    <name type="scientific">Reticulomyxa filosa</name>
    <dbReference type="NCBI Taxonomy" id="46433"/>
    <lineage>
        <taxon>Eukaryota</taxon>
        <taxon>Sar</taxon>
        <taxon>Rhizaria</taxon>
        <taxon>Retaria</taxon>
        <taxon>Foraminifera</taxon>
        <taxon>Monothalamids</taxon>
        <taxon>Reticulomyxidae</taxon>
        <taxon>Reticulomyxa</taxon>
    </lineage>
</organism>
<sequence>MKKFCKTTTKKIVRAFAPIIRRMSQFNNILKLTHSTKDEEVIENRNCLAFKLAGLLLAIKYFGIKKKGENENKDEEGQKLLRDGEMRQLYRSLEPKFLIRMLSSPITCDNNNNYVQYNQLCVSLLQCFATYPDINQELCTHPEMVPLLVRNSELLLTSSKMLSQQNLLLCKELLTCVDTLVSGYQRNHKPKSKSHNSNSNTLSFVTNGSDKELFLHLKRAFQHMGQTKKDKEKRKEGGEKVVMEENNKEKQENANVEKKLVEDVMSSLEFLELVQELSVYFNRDQSALKFHLCKTLSILMTIMTMMVMNNTMTMTMKEETLEEKETVRNEKDIGSLSPLFWYHIRVGIIAMLRSNVPNMRNRYHLFQLVYLCFQCGKGEFVEGINSDLQYVSSLVGDKNKCDEGAMADSKIMSSIDCSKFVLLLLHCLTNEMRTLLETKCNARKGDESKEDVTRDSDYVDTVDMVGQCLDIWDVIIHLLIASDANEQSEDNADANVTTAEHKSLETLIDGDCIRKIQKLLQELMSCLFFYVTECRNECLEQILLANGNDANKDEKDDNSTQVGIEVWQQINDDTNHRHFELISKFHTPLLERVIKSLVLFMMEEDFLTFEDPFCANLPFLLTFEALLVPLSVVTSQFFAHSELSLQKRNLIMAMWCREEIFQQMVTKIHACYCADNKLSPNANTDEDEILSFSLLLADLCEYNSVECAKHIHRCLNMLVEEKDLKVYINDWIQFKKKLIKVAKKFQTEQHAWFDYIESGMRLGSICLLLLSYSFFLAKAECFNFDNEKSITQKNLDFQFIFFNVHELRKCQFFLTLLFCLKWGKCGVTENIFVTRFYHLTALIEDGSDNGNKFFKGASSLNLYIFNQALSLQGWCKVFNGM</sequence>
<evidence type="ECO:0000313" key="2">
    <source>
        <dbReference type="Proteomes" id="UP000023152"/>
    </source>
</evidence>
<dbReference type="Proteomes" id="UP000023152">
    <property type="component" value="Unassembled WGS sequence"/>
</dbReference>
<reference evidence="1 2" key="1">
    <citation type="journal article" date="2013" name="Curr. Biol.">
        <title>The Genome of the Foraminiferan Reticulomyxa filosa.</title>
        <authorList>
            <person name="Glockner G."/>
            <person name="Hulsmann N."/>
            <person name="Schleicher M."/>
            <person name="Noegel A.A."/>
            <person name="Eichinger L."/>
            <person name="Gallinger C."/>
            <person name="Pawlowski J."/>
            <person name="Sierra R."/>
            <person name="Euteneuer U."/>
            <person name="Pillet L."/>
            <person name="Moustafa A."/>
            <person name="Platzer M."/>
            <person name="Groth M."/>
            <person name="Szafranski K."/>
            <person name="Schliwa M."/>
        </authorList>
    </citation>
    <scope>NUCLEOTIDE SEQUENCE [LARGE SCALE GENOMIC DNA]</scope>
</reference>